<dbReference type="Pfam" id="PF09992">
    <property type="entry name" value="NAGPA"/>
    <property type="match status" value="1"/>
</dbReference>
<dbReference type="PANTHER" id="PTHR40446:SF2">
    <property type="entry name" value="N-ACETYLGLUCOSAMINE-1-PHOSPHODIESTER ALPHA-N-ACETYLGLUCOSAMINIDASE"/>
    <property type="match status" value="1"/>
</dbReference>
<feature type="compositionally biased region" description="Gly residues" evidence="1">
    <location>
        <begin position="81"/>
        <end position="97"/>
    </location>
</feature>
<feature type="domain" description="Phosphodiester glycosidase" evidence="2">
    <location>
        <begin position="192"/>
        <end position="363"/>
    </location>
</feature>
<evidence type="ECO:0000259" key="2">
    <source>
        <dbReference type="Pfam" id="PF09992"/>
    </source>
</evidence>
<sequence>MKKHRVLRSILIDLVCTGLALTAFALFHHVLPRQQQSLGIVIENPYQTDATDNNGSIAMPEKTRMTASAGISDVPLTSAKGGRGGGRGGNGSNGKGGSALTESSSESTTDTEDTTPISEKFAEKYTDTVVVTENSYSSPNISITVTEETLGRTTYYLADIYVRDITCFQAALASNTYGSGFRDSIRDMALLNNALVAINGDYYGNTSEGVVIRNGVIYRANRTDCDVCVLYYDGSMQVMPGQSFSIEDAVQNGAWQAWTFGPALLDADGSVLTAFTSSNRIISANPRTAIGYYEPGHYCMVVVDGRGESEGFTLSALSQLFHDLGCTAAYNLDGGNSSIMVWQSEVINNPSGGGRESSDALLITEVKDYE</sequence>
<evidence type="ECO:0000256" key="1">
    <source>
        <dbReference type="SAM" id="MobiDB-lite"/>
    </source>
</evidence>
<dbReference type="PANTHER" id="PTHR40446">
    <property type="entry name" value="N-ACETYLGLUCOSAMINE-1-PHOSPHODIESTER ALPHA-N-ACETYLGLUCOSAMINIDASE"/>
    <property type="match status" value="1"/>
</dbReference>
<accession>W0FMX2</accession>
<proteinExistence type="predicted"/>
<reference evidence="3" key="1">
    <citation type="journal article" date="2013" name="PLoS ONE">
        <title>Metagenomic insights into the carbohydrate-active enzymes carried by the microorganisms adhering to solid digesta in the rumen of cows.</title>
        <authorList>
            <person name="Wang L."/>
            <person name="Hatem A."/>
            <person name="Catalyurek U.V."/>
            <person name="Morrison M."/>
            <person name="Yu Z."/>
        </authorList>
    </citation>
    <scope>NUCLEOTIDE SEQUENCE</scope>
</reference>
<name>W0FMX2_9BACT</name>
<organism evidence="3">
    <name type="scientific">uncultured bacterium Contig46</name>
    <dbReference type="NCBI Taxonomy" id="1393580"/>
    <lineage>
        <taxon>Bacteria</taxon>
        <taxon>environmental samples</taxon>
    </lineage>
</organism>
<protein>
    <submittedName>
        <fullName evidence="3">Exopolysaccharide biosynthesis protein</fullName>
    </submittedName>
</protein>
<evidence type="ECO:0000313" key="3">
    <source>
        <dbReference type="EMBL" id="AHF24137.1"/>
    </source>
</evidence>
<feature type="region of interest" description="Disordered" evidence="1">
    <location>
        <begin position="67"/>
        <end position="120"/>
    </location>
</feature>
<dbReference type="EMBL" id="KC246785">
    <property type="protein sequence ID" value="AHF24137.1"/>
    <property type="molecule type" value="Genomic_DNA"/>
</dbReference>
<dbReference type="AlphaFoldDB" id="W0FMX2"/>
<dbReference type="InterPro" id="IPR018711">
    <property type="entry name" value="NAGPA"/>
</dbReference>